<comment type="caution">
    <text evidence="4">The sequence shown here is derived from an EMBL/GenBank/DDBJ whole genome shotgun (WGS) entry which is preliminary data.</text>
</comment>
<name>A0ABR8NSE6_9MICO</name>
<keyword evidence="5" id="KW-1185">Reference proteome</keyword>
<evidence type="ECO:0000313" key="5">
    <source>
        <dbReference type="Proteomes" id="UP000598426"/>
    </source>
</evidence>
<dbReference type="InterPro" id="IPR051121">
    <property type="entry name" value="FAH"/>
</dbReference>
<proteinExistence type="inferred from homology"/>
<keyword evidence="4" id="KW-0378">Hydrolase</keyword>
<evidence type="ECO:0000313" key="4">
    <source>
        <dbReference type="EMBL" id="MBD3943561.1"/>
    </source>
</evidence>
<evidence type="ECO:0000256" key="1">
    <source>
        <dbReference type="ARBA" id="ARBA00010211"/>
    </source>
</evidence>
<dbReference type="InterPro" id="IPR036663">
    <property type="entry name" value="Fumarylacetoacetase_C_sf"/>
</dbReference>
<protein>
    <submittedName>
        <fullName evidence="4">Fumarylacetoacetate hydrolase family protein</fullName>
    </submittedName>
</protein>
<evidence type="ECO:0000256" key="2">
    <source>
        <dbReference type="ARBA" id="ARBA00022723"/>
    </source>
</evidence>
<dbReference type="GO" id="GO:0016787">
    <property type="term" value="F:hydrolase activity"/>
    <property type="evidence" value="ECO:0007669"/>
    <property type="project" value="UniProtKB-KW"/>
</dbReference>
<gene>
    <name evidence="4" type="ORF">IF188_17865</name>
</gene>
<dbReference type="EMBL" id="JACXZS010000014">
    <property type="protein sequence ID" value="MBD3943561.1"/>
    <property type="molecule type" value="Genomic_DNA"/>
</dbReference>
<dbReference type="Pfam" id="PF01557">
    <property type="entry name" value="FAA_hydrolase"/>
    <property type="match status" value="1"/>
</dbReference>
<feature type="domain" description="Fumarylacetoacetase-like C-terminal" evidence="3">
    <location>
        <begin position="89"/>
        <end position="317"/>
    </location>
</feature>
<dbReference type="Proteomes" id="UP000598426">
    <property type="component" value="Unassembled WGS sequence"/>
</dbReference>
<dbReference type="PANTHER" id="PTHR42796:SF4">
    <property type="entry name" value="FUMARYLACETOACETATE HYDROLASE DOMAIN-CONTAINING PROTEIN 2A"/>
    <property type="match status" value="1"/>
</dbReference>
<comment type="similarity">
    <text evidence="1">Belongs to the FAH family.</text>
</comment>
<dbReference type="InterPro" id="IPR011234">
    <property type="entry name" value="Fumarylacetoacetase-like_C"/>
</dbReference>
<dbReference type="RefSeq" id="WP_191173165.1">
    <property type="nucleotide sequence ID" value="NZ_JACXZS010000014.1"/>
</dbReference>
<dbReference type="SUPFAM" id="SSF56529">
    <property type="entry name" value="FAH"/>
    <property type="match status" value="1"/>
</dbReference>
<evidence type="ECO:0000259" key="3">
    <source>
        <dbReference type="Pfam" id="PF01557"/>
    </source>
</evidence>
<accession>A0ABR8NSE6</accession>
<organism evidence="4 5">
    <name type="scientific">Microbacterium helvum</name>
    <dbReference type="NCBI Taxonomy" id="2773713"/>
    <lineage>
        <taxon>Bacteria</taxon>
        <taxon>Bacillati</taxon>
        <taxon>Actinomycetota</taxon>
        <taxon>Actinomycetes</taxon>
        <taxon>Micrococcales</taxon>
        <taxon>Microbacteriaceae</taxon>
        <taxon>Microbacterium</taxon>
    </lineage>
</organism>
<keyword evidence="2" id="KW-0479">Metal-binding</keyword>
<dbReference type="Gene3D" id="3.90.850.10">
    <property type="entry name" value="Fumarylacetoacetase-like, C-terminal domain"/>
    <property type="match status" value="1"/>
</dbReference>
<dbReference type="PANTHER" id="PTHR42796">
    <property type="entry name" value="FUMARYLACETOACETATE HYDROLASE DOMAIN-CONTAINING PROTEIN 2A-RELATED"/>
    <property type="match status" value="1"/>
</dbReference>
<sequence length="327" mass="35208">MTTTSQGLTAPYALARFRIGDEVRPGLVAGDRIRPLGEAELGPGGLNGFLAAPDWGRLAALATSVPGSVEGWMPLAEVTLTAPVEPRQVLQTGANYRQHVIELVAAGLTQNSDRTPDEAREFAARMMDDRKANGEPYFFIGLPACVVGDDVPLVLPAYSEVHDWELELAVVIGREAFRVSRDEARDHIAGYTIVNDITTRDLVFRKDMKEIGTDWYRSKNAPGFLPAGPFLVPAPFIDGADLNVRLELNGEVMQDASTSDLLFDIPALVSGASQTMPLLPGDILLTGSPAGNGQHWKRFLRDGDVMTGTIQGLGTQVVRCVAEQATG</sequence>
<reference evidence="4 5" key="1">
    <citation type="submission" date="2020-09" db="EMBL/GenBank/DDBJ databases">
        <title>Isolation and identification of active actinomycetes.</title>
        <authorList>
            <person name="Li X."/>
        </authorList>
    </citation>
    <scope>NUCLEOTIDE SEQUENCE [LARGE SCALE GENOMIC DNA]</scope>
    <source>
        <strain evidence="4 5">NEAU-LLC</strain>
    </source>
</reference>